<dbReference type="EMBL" id="JBHSDH010000013">
    <property type="protein sequence ID" value="MFC4291745.1"/>
    <property type="molecule type" value="Genomic_DNA"/>
</dbReference>
<feature type="signal peptide" evidence="3">
    <location>
        <begin position="1"/>
        <end position="32"/>
    </location>
</feature>
<dbReference type="Pfam" id="PF00263">
    <property type="entry name" value="Secretin"/>
    <property type="match status" value="1"/>
</dbReference>
<feature type="chain" id="PRO_5045141457" evidence="3">
    <location>
        <begin position="33"/>
        <end position="535"/>
    </location>
</feature>
<protein>
    <submittedName>
        <fullName evidence="5">Type II and III secretion system protein family protein</fullName>
    </submittedName>
</protein>
<dbReference type="Pfam" id="PF13629">
    <property type="entry name" value="T2SS-T3SS_pil_N"/>
    <property type="match status" value="1"/>
</dbReference>
<evidence type="ECO:0000256" key="1">
    <source>
        <dbReference type="RuleBase" id="RU004003"/>
    </source>
</evidence>
<accession>A0ABV8RGX2</accession>
<evidence type="ECO:0000313" key="6">
    <source>
        <dbReference type="Proteomes" id="UP001595887"/>
    </source>
</evidence>
<evidence type="ECO:0000256" key="2">
    <source>
        <dbReference type="SAM" id="MobiDB-lite"/>
    </source>
</evidence>
<evidence type="ECO:0000313" key="5">
    <source>
        <dbReference type="EMBL" id="MFC4291745.1"/>
    </source>
</evidence>
<dbReference type="InterPro" id="IPR032789">
    <property type="entry name" value="T2SS-T3SS_pil_N"/>
</dbReference>
<dbReference type="InterPro" id="IPR050810">
    <property type="entry name" value="Bact_Secretion_Sys_Channel"/>
</dbReference>
<keyword evidence="3" id="KW-0732">Signal</keyword>
<dbReference type="Pfam" id="PF04972">
    <property type="entry name" value="BON"/>
    <property type="match status" value="1"/>
</dbReference>
<comment type="similarity">
    <text evidence="1">Belongs to the bacterial secretin family.</text>
</comment>
<name>A0ABV8RGX2_9SPHN</name>
<dbReference type="InterPro" id="IPR004846">
    <property type="entry name" value="T2SS/T3SS_dom"/>
</dbReference>
<comment type="caution">
    <text evidence="5">The sequence shown here is derived from an EMBL/GenBank/DDBJ whole genome shotgun (WGS) entry which is preliminary data.</text>
</comment>
<dbReference type="RefSeq" id="WP_381421868.1">
    <property type="nucleotide sequence ID" value="NZ_JBHSDH010000013.1"/>
</dbReference>
<proteinExistence type="inferred from homology"/>
<dbReference type="InterPro" id="IPR007055">
    <property type="entry name" value="BON_dom"/>
</dbReference>
<feature type="domain" description="BON" evidence="4">
    <location>
        <begin position="106"/>
        <end position="177"/>
    </location>
</feature>
<evidence type="ECO:0000256" key="3">
    <source>
        <dbReference type="SAM" id="SignalP"/>
    </source>
</evidence>
<dbReference type="PROSITE" id="PS50914">
    <property type="entry name" value="BON"/>
    <property type="match status" value="1"/>
</dbReference>
<gene>
    <name evidence="5" type="ORF">ACFOWX_04865</name>
</gene>
<feature type="region of interest" description="Disordered" evidence="2">
    <location>
        <begin position="482"/>
        <end position="535"/>
    </location>
</feature>
<dbReference type="PANTHER" id="PTHR30332:SF17">
    <property type="entry name" value="TYPE IV PILIATION SYSTEM PROTEIN DR_0774-RELATED"/>
    <property type="match status" value="1"/>
</dbReference>
<keyword evidence="6" id="KW-1185">Reference proteome</keyword>
<organism evidence="5 6">
    <name type="scientific">Sphingorhabdus arenilitoris</name>
    <dbReference type="NCBI Taxonomy" id="1490041"/>
    <lineage>
        <taxon>Bacteria</taxon>
        <taxon>Pseudomonadati</taxon>
        <taxon>Pseudomonadota</taxon>
        <taxon>Alphaproteobacteria</taxon>
        <taxon>Sphingomonadales</taxon>
        <taxon>Sphingomonadaceae</taxon>
        <taxon>Sphingorhabdus</taxon>
    </lineage>
</organism>
<reference evidence="6" key="1">
    <citation type="journal article" date="2019" name="Int. J. Syst. Evol. Microbiol.">
        <title>The Global Catalogue of Microorganisms (GCM) 10K type strain sequencing project: providing services to taxonomists for standard genome sequencing and annotation.</title>
        <authorList>
            <consortium name="The Broad Institute Genomics Platform"/>
            <consortium name="The Broad Institute Genome Sequencing Center for Infectious Disease"/>
            <person name="Wu L."/>
            <person name="Ma J."/>
        </authorList>
    </citation>
    <scope>NUCLEOTIDE SEQUENCE [LARGE SCALE GENOMIC DNA]</scope>
    <source>
        <strain evidence="6">CECT 8531</strain>
    </source>
</reference>
<feature type="compositionally biased region" description="Basic and acidic residues" evidence="2">
    <location>
        <begin position="482"/>
        <end position="491"/>
    </location>
</feature>
<evidence type="ECO:0000259" key="4">
    <source>
        <dbReference type="PROSITE" id="PS50914"/>
    </source>
</evidence>
<sequence length="535" mass="55827">MTYTKHLKAGFAAAAITVALGTTALSAPSAFAAPSSQAASNGKVIVLSIGRGQQINLPQTAADVVVADPAIADLQIISGRQFYVLAKGPGETTIYATDAAGRNIYTATIRVGSNLDSLDQMLGLAMPDADIQITTMNGAVLLTGTVANPEDAEEAQRLVQAFAGSGTTVISRLKNATPLQVNLRVRIAEVSRSLAKEINGNLATRDNSNGFLFGVQRNSGFIDIGDIDVSSLPRLDASSQFGLPAGSLSLPFNPQTGQFVTGGSQYTFNNVDGGNALQAAGRLFGFDVGAAFELSERAGLLSTLAEPNLTTVSGETAEFRAGGQFPIPVQAGLGSTGVEFRNYGVSLTYTPTVLSNGRISLRVRPEVSDVSSQNSVRIAGFEVPSINSRMADTTVELGSGQSFMIAGLLQNTLSSSVDKMPGAGDIPILGALFKSNGWRKNETELMIIVTPYLVKPVSDNEIVLPTDGFNSPNDIERVLLGKLSGKKDDTGRPAPTVKEQSNGPDLGSVSEAMPPLPQKAPEGKTQASVPGFSFE</sequence>
<dbReference type="PANTHER" id="PTHR30332">
    <property type="entry name" value="PROBABLE GENERAL SECRETION PATHWAY PROTEIN D"/>
    <property type="match status" value="1"/>
</dbReference>
<dbReference type="PRINTS" id="PR00811">
    <property type="entry name" value="BCTERIALGSPD"/>
</dbReference>
<dbReference type="InterPro" id="IPR001775">
    <property type="entry name" value="GspD/PilQ"/>
</dbReference>
<dbReference type="Proteomes" id="UP001595887">
    <property type="component" value="Unassembled WGS sequence"/>
</dbReference>